<sequence length="166" mass="19529">MERKDETTSSNKRPRNLTERKDKITSSNKRPRREVIGVVKAQPLLAKHRSIRSTLTSRIKEAIFTTFNLSSINSSVIESDIKKWKQLSAKKCYINLFKRIKPHSLKMYMSKIIEESEVKESKVEEESEAKERKNEERNEEGSEVEGSEVKERRNKEKENREECMII</sequence>
<evidence type="ECO:0000313" key="2">
    <source>
        <dbReference type="EMBL" id="RIA90173.1"/>
    </source>
</evidence>
<dbReference type="EMBL" id="QKYT01000188">
    <property type="protein sequence ID" value="RIA90173.1"/>
    <property type="molecule type" value="Genomic_DNA"/>
</dbReference>
<comment type="caution">
    <text evidence="2">The sequence shown here is derived from an EMBL/GenBank/DDBJ whole genome shotgun (WGS) entry which is preliminary data.</text>
</comment>
<evidence type="ECO:0000256" key="1">
    <source>
        <dbReference type="SAM" id="MobiDB-lite"/>
    </source>
</evidence>
<proteinExistence type="predicted"/>
<evidence type="ECO:0000313" key="3">
    <source>
        <dbReference type="Proteomes" id="UP000265703"/>
    </source>
</evidence>
<feature type="region of interest" description="Disordered" evidence="1">
    <location>
        <begin position="117"/>
        <end position="166"/>
    </location>
</feature>
<dbReference type="AlphaFoldDB" id="A0A397SVW7"/>
<gene>
    <name evidence="2" type="ORF">C1645_823672</name>
</gene>
<reference evidence="2 3" key="1">
    <citation type="submission" date="2018-06" db="EMBL/GenBank/DDBJ databases">
        <title>Comparative genomics reveals the genomic features of Rhizophagus irregularis, R. cerebriforme, R. diaphanum and Gigaspora rosea, and their symbiotic lifestyle signature.</title>
        <authorList>
            <person name="Morin E."/>
            <person name="San Clemente H."/>
            <person name="Chen E.C.H."/>
            <person name="De La Providencia I."/>
            <person name="Hainaut M."/>
            <person name="Kuo A."/>
            <person name="Kohler A."/>
            <person name="Murat C."/>
            <person name="Tang N."/>
            <person name="Roy S."/>
            <person name="Loubradou J."/>
            <person name="Henrissat B."/>
            <person name="Grigoriev I.V."/>
            <person name="Corradi N."/>
            <person name="Roux C."/>
            <person name="Martin F.M."/>
        </authorList>
    </citation>
    <scope>NUCLEOTIDE SEQUENCE [LARGE SCALE GENOMIC DNA]</scope>
    <source>
        <strain evidence="2 3">DAOM 227022</strain>
    </source>
</reference>
<accession>A0A397SVW7</accession>
<organism evidence="2 3">
    <name type="scientific">Glomus cerebriforme</name>
    <dbReference type="NCBI Taxonomy" id="658196"/>
    <lineage>
        <taxon>Eukaryota</taxon>
        <taxon>Fungi</taxon>
        <taxon>Fungi incertae sedis</taxon>
        <taxon>Mucoromycota</taxon>
        <taxon>Glomeromycotina</taxon>
        <taxon>Glomeromycetes</taxon>
        <taxon>Glomerales</taxon>
        <taxon>Glomeraceae</taxon>
        <taxon>Glomus</taxon>
    </lineage>
</organism>
<protein>
    <submittedName>
        <fullName evidence="2">Uncharacterized protein</fullName>
    </submittedName>
</protein>
<feature type="compositionally biased region" description="Basic and acidic residues" evidence="1">
    <location>
        <begin position="117"/>
        <end position="140"/>
    </location>
</feature>
<name>A0A397SVW7_9GLOM</name>
<dbReference type="Proteomes" id="UP000265703">
    <property type="component" value="Unassembled WGS sequence"/>
</dbReference>
<dbReference type="OrthoDB" id="2440320at2759"/>
<keyword evidence="3" id="KW-1185">Reference proteome</keyword>
<feature type="compositionally biased region" description="Basic and acidic residues" evidence="1">
    <location>
        <begin position="147"/>
        <end position="166"/>
    </location>
</feature>
<feature type="region of interest" description="Disordered" evidence="1">
    <location>
        <begin position="1"/>
        <end position="31"/>
    </location>
</feature>